<proteinExistence type="predicted"/>
<reference evidence="3 4" key="1">
    <citation type="submission" date="2018-01" db="EMBL/GenBank/DDBJ databases">
        <authorList>
            <person name="Gaut B.S."/>
            <person name="Morton B.R."/>
            <person name="Clegg M.T."/>
            <person name="Duvall M.R."/>
        </authorList>
    </citation>
    <scope>NUCLEOTIDE SEQUENCE [LARGE SCALE GENOMIC DNA]</scope>
    <source>
        <strain evidence="3">Cupriavidus taiwanensis STM 8555</strain>
        <plasmid evidence="3">I</plasmid>
        <plasmid evidence="4">Plasmid cbm2613_p</plasmid>
    </source>
</reference>
<geneLocation type="plasmid" evidence="3">
    <name>I</name>
</geneLocation>
<dbReference type="Proteomes" id="UP000256952">
    <property type="component" value="Plasmid CBM2613_p"/>
</dbReference>
<sequence length="113" mass="12939">MAERLSCLHASHPERRPLQPPEEFEARVLNSTLNSKRAHGPRTQKLAAELTTCRSRLVQRICRRHGVRPDRWDKHMISNDPHFEINAADLYRNQPAHAVVFSLTEKTGVQVPG</sequence>
<reference evidence="2" key="2">
    <citation type="submission" date="2018-01" db="EMBL/GenBank/DDBJ databases">
        <authorList>
            <person name="Clerissi C."/>
        </authorList>
    </citation>
    <scope>NUCLEOTIDE SEQUENCE</scope>
    <source>
        <strain evidence="2">Cupriavidus taiwanensis STM 8556</strain>
        <plasmid evidence="2">CBM2613_p</plasmid>
    </source>
</reference>
<evidence type="ECO:0000313" key="2">
    <source>
        <dbReference type="EMBL" id="SOZ74357.1"/>
    </source>
</evidence>
<evidence type="ECO:0000313" key="4">
    <source>
        <dbReference type="Proteomes" id="UP000256952"/>
    </source>
</evidence>
<geneLocation type="plasmid" evidence="4">
    <name>cbm2613_p</name>
</geneLocation>
<protein>
    <submittedName>
        <fullName evidence="2">Integrase, catalytic region</fullName>
    </submittedName>
</protein>
<keyword evidence="2" id="KW-0614">Plasmid</keyword>
<geneLocation type="plasmid" evidence="2">
    <name>CBM2613_p</name>
</geneLocation>
<accession>A0A375FE53</accession>
<feature type="region of interest" description="Disordered" evidence="1">
    <location>
        <begin position="1"/>
        <end position="21"/>
    </location>
</feature>
<dbReference type="AlphaFoldDB" id="A0A375FE53"/>
<organism evidence="2 4">
    <name type="scientific">Cupriavidus taiwanensis</name>
    <dbReference type="NCBI Taxonomy" id="164546"/>
    <lineage>
        <taxon>Bacteria</taxon>
        <taxon>Pseudomonadati</taxon>
        <taxon>Pseudomonadota</taxon>
        <taxon>Betaproteobacteria</taxon>
        <taxon>Burkholderiales</taxon>
        <taxon>Burkholderiaceae</taxon>
        <taxon>Cupriavidus</taxon>
    </lineage>
</organism>
<dbReference type="EMBL" id="LT976981">
    <property type="protein sequence ID" value="SOZ74357.1"/>
    <property type="molecule type" value="Genomic_DNA"/>
</dbReference>
<gene>
    <name evidence="3" type="ORF">CBM2612_P0170</name>
    <name evidence="2" type="ORF">CBM2613_P10006</name>
</gene>
<evidence type="ECO:0000313" key="3">
    <source>
        <dbReference type="EMBL" id="SPD48825.1"/>
    </source>
</evidence>
<name>A0A375FE53_9BURK</name>
<evidence type="ECO:0000256" key="1">
    <source>
        <dbReference type="SAM" id="MobiDB-lite"/>
    </source>
</evidence>
<dbReference type="EMBL" id="LT984809">
    <property type="protein sequence ID" value="SPD48825.1"/>
    <property type="molecule type" value="Genomic_DNA"/>
</dbReference>